<reference evidence="2 3" key="1">
    <citation type="submission" date="2016-07" db="EMBL/GenBank/DDBJ databases">
        <title>Pervasive Adenine N6-methylation of Active Genes in Fungi.</title>
        <authorList>
            <consortium name="DOE Joint Genome Institute"/>
            <person name="Mondo S.J."/>
            <person name="Dannebaum R.O."/>
            <person name="Kuo R.C."/>
            <person name="Labutti K."/>
            <person name="Haridas S."/>
            <person name="Kuo A."/>
            <person name="Salamov A."/>
            <person name="Ahrendt S.R."/>
            <person name="Lipzen A."/>
            <person name="Sullivan W."/>
            <person name="Andreopoulos W.B."/>
            <person name="Clum A."/>
            <person name="Lindquist E."/>
            <person name="Daum C."/>
            <person name="Ramamoorthy G.K."/>
            <person name="Gryganskyi A."/>
            <person name="Culley D."/>
            <person name="Magnuson J.K."/>
            <person name="James T.Y."/>
            <person name="O'Malley M.A."/>
            <person name="Stajich J.E."/>
            <person name="Spatafora J.W."/>
            <person name="Visel A."/>
            <person name="Grigoriev I.V."/>
        </authorList>
    </citation>
    <scope>NUCLEOTIDE SEQUENCE [LARGE SCALE GENOMIC DNA]</scope>
    <source>
        <strain evidence="2 3">NRRL 1336</strain>
    </source>
</reference>
<organism evidence="2 3">
    <name type="scientific">Absidia repens</name>
    <dbReference type="NCBI Taxonomy" id="90262"/>
    <lineage>
        <taxon>Eukaryota</taxon>
        <taxon>Fungi</taxon>
        <taxon>Fungi incertae sedis</taxon>
        <taxon>Mucoromycota</taxon>
        <taxon>Mucoromycotina</taxon>
        <taxon>Mucoromycetes</taxon>
        <taxon>Mucorales</taxon>
        <taxon>Cunninghamellaceae</taxon>
        <taxon>Absidia</taxon>
    </lineage>
</organism>
<feature type="compositionally biased region" description="Polar residues" evidence="1">
    <location>
        <begin position="13"/>
        <end position="30"/>
    </location>
</feature>
<dbReference type="AlphaFoldDB" id="A0A1X2I519"/>
<keyword evidence="3" id="KW-1185">Reference proteome</keyword>
<evidence type="ECO:0000313" key="2">
    <source>
        <dbReference type="EMBL" id="ORZ09525.1"/>
    </source>
</evidence>
<dbReference type="Proteomes" id="UP000193560">
    <property type="component" value="Unassembled WGS sequence"/>
</dbReference>
<evidence type="ECO:0000256" key="1">
    <source>
        <dbReference type="SAM" id="MobiDB-lite"/>
    </source>
</evidence>
<proteinExistence type="predicted"/>
<dbReference type="EMBL" id="MCGE01000027">
    <property type="protein sequence ID" value="ORZ09525.1"/>
    <property type="molecule type" value="Genomic_DNA"/>
</dbReference>
<gene>
    <name evidence="2" type="ORF">BCR42DRAFT_423580</name>
</gene>
<name>A0A1X2I519_9FUNG</name>
<feature type="region of interest" description="Disordered" evidence="1">
    <location>
        <begin position="1"/>
        <end position="33"/>
    </location>
</feature>
<sequence length="56" mass="6067">TTVGSQGAVHPFFSSQSLPTQTQTLPSKPTLQKPLPPNGYIINTILNFALQYTPPQ</sequence>
<accession>A0A1X2I519</accession>
<feature type="non-terminal residue" evidence="2">
    <location>
        <position position="1"/>
    </location>
</feature>
<protein>
    <submittedName>
        <fullName evidence="2">Uncharacterized protein</fullName>
    </submittedName>
</protein>
<evidence type="ECO:0000313" key="3">
    <source>
        <dbReference type="Proteomes" id="UP000193560"/>
    </source>
</evidence>
<comment type="caution">
    <text evidence="2">The sequence shown here is derived from an EMBL/GenBank/DDBJ whole genome shotgun (WGS) entry which is preliminary data.</text>
</comment>